<dbReference type="SFLD" id="SFLDG01129">
    <property type="entry name" value="C1.5:_HAD__Beta-PGM__Phosphata"/>
    <property type="match status" value="1"/>
</dbReference>
<keyword evidence="2" id="KW-1185">Reference proteome</keyword>
<dbReference type="Pfam" id="PF00702">
    <property type="entry name" value="Hydrolase"/>
    <property type="match status" value="1"/>
</dbReference>
<organism evidence="1 2">
    <name type="scientific">Thalassovita mangrovi</name>
    <dbReference type="NCBI Taxonomy" id="2692236"/>
    <lineage>
        <taxon>Bacteria</taxon>
        <taxon>Pseudomonadati</taxon>
        <taxon>Pseudomonadota</taxon>
        <taxon>Alphaproteobacteria</taxon>
        <taxon>Rhodobacterales</taxon>
        <taxon>Roseobacteraceae</taxon>
        <taxon>Thalassovita</taxon>
    </lineage>
</organism>
<dbReference type="Gene3D" id="3.40.50.1000">
    <property type="entry name" value="HAD superfamily/HAD-like"/>
    <property type="match status" value="1"/>
</dbReference>
<dbReference type="SUPFAM" id="SSF56784">
    <property type="entry name" value="HAD-like"/>
    <property type="match status" value="1"/>
</dbReference>
<dbReference type="GO" id="GO:0016787">
    <property type="term" value="F:hydrolase activity"/>
    <property type="evidence" value="ECO:0007669"/>
    <property type="project" value="UniProtKB-KW"/>
</dbReference>
<dbReference type="InterPro" id="IPR036412">
    <property type="entry name" value="HAD-like_sf"/>
</dbReference>
<sequence>MMPKAVVFDIGRVLIEYDPERFYDAAIGPERRKALFDAVDLHGFNLRVDRGEPLHDTIGEAARAHPEFGEEIGLWASRWIEMASPEIPHSVRVLRALKAKGIPVLALSNFGTETFEIARAHYPFLDLFDQRYVSAHLKEIKPDPGIYHALEQGSGFAPGDLLFTDDRPENIDAAKRRGWRVHLFEHPQGWADCLVDHGLLSKEEAA</sequence>
<dbReference type="InterPro" id="IPR023214">
    <property type="entry name" value="HAD_sf"/>
</dbReference>
<gene>
    <name evidence="1" type="ORF">GR167_09825</name>
</gene>
<dbReference type="InterPro" id="IPR006439">
    <property type="entry name" value="HAD-SF_hydro_IA"/>
</dbReference>
<dbReference type="PANTHER" id="PTHR43611:SF3">
    <property type="entry name" value="FLAVIN MONONUCLEOTIDE HYDROLASE 1, CHLOROPLATIC"/>
    <property type="match status" value="1"/>
</dbReference>
<dbReference type="NCBIfam" id="TIGR01509">
    <property type="entry name" value="HAD-SF-IA-v3"/>
    <property type="match status" value="1"/>
</dbReference>
<dbReference type="AlphaFoldDB" id="A0A6L8LKR0"/>
<dbReference type="CDD" id="cd02603">
    <property type="entry name" value="HAD_sEH-N_like"/>
    <property type="match status" value="1"/>
</dbReference>
<dbReference type="PANTHER" id="PTHR43611">
    <property type="entry name" value="ALPHA-D-GLUCOSE 1-PHOSPHATE PHOSPHATASE"/>
    <property type="match status" value="1"/>
</dbReference>
<dbReference type="EMBL" id="WWEN01000003">
    <property type="protein sequence ID" value="MYM55606.1"/>
    <property type="molecule type" value="Genomic_DNA"/>
</dbReference>
<dbReference type="Gene3D" id="1.10.150.240">
    <property type="entry name" value="Putative phosphatase, domain 2"/>
    <property type="match status" value="1"/>
</dbReference>
<dbReference type="SFLD" id="SFLDS00003">
    <property type="entry name" value="Haloacid_Dehalogenase"/>
    <property type="match status" value="1"/>
</dbReference>
<comment type="caution">
    <text evidence="1">The sequence shown here is derived from an EMBL/GenBank/DDBJ whole genome shotgun (WGS) entry which is preliminary data.</text>
</comment>
<accession>A0A6L8LKR0</accession>
<evidence type="ECO:0000313" key="1">
    <source>
        <dbReference type="EMBL" id="MYM55606.1"/>
    </source>
</evidence>
<protein>
    <submittedName>
        <fullName evidence="1">HAD-IA family hydrolase</fullName>
    </submittedName>
</protein>
<keyword evidence="1" id="KW-0378">Hydrolase</keyword>
<evidence type="ECO:0000313" key="2">
    <source>
        <dbReference type="Proteomes" id="UP000479043"/>
    </source>
</evidence>
<name>A0A6L8LKR0_9RHOB</name>
<dbReference type="RefSeq" id="WP_160973285.1">
    <property type="nucleotide sequence ID" value="NZ_WWEN01000003.1"/>
</dbReference>
<reference evidence="1 2" key="1">
    <citation type="submission" date="2020-01" db="EMBL/GenBank/DDBJ databases">
        <authorList>
            <person name="Chen S."/>
        </authorList>
    </citation>
    <scope>NUCLEOTIDE SEQUENCE [LARGE SCALE GENOMIC DNA]</scope>
    <source>
        <strain evidence="1 2">GS-10</strain>
    </source>
</reference>
<dbReference type="Proteomes" id="UP000479043">
    <property type="component" value="Unassembled WGS sequence"/>
</dbReference>
<proteinExistence type="predicted"/>
<dbReference type="InterPro" id="IPR023198">
    <property type="entry name" value="PGP-like_dom2"/>
</dbReference>